<comment type="caution">
    <text evidence="1">The sequence shown here is derived from an EMBL/GenBank/DDBJ whole genome shotgun (WGS) entry which is preliminary data.</text>
</comment>
<protein>
    <submittedName>
        <fullName evidence="1">Uncharacterized protein</fullName>
    </submittedName>
</protein>
<name>A0ACC4BYS3_POPAL</name>
<reference evidence="1 2" key="1">
    <citation type="journal article" date="2024" name="Plant Biotechnol. J.">
        <title>Genome and CRISPR/Cas9 system of a widespread forest tree (Populus alba) in the world.</title>
        <authorList>
            <person name="Liu Y.J."/>
            <person name="Jiang P.F."/>
            <person name="Han X.M."/>
            <person name="Li X.Y."/>
            <person name="Wang H.M."/>
            <person name="Wang Y.J."/>
            <person name="Wang X.X."/>
            <person name="Zeng Q.Y."/>
        </authorList>
    </citation>
    <scope>NUCLEOTIDE SEQUENCE [LARGE SCALE GENOMIC DNA]</scope>
    <source>
        <strain evidence="2">cv. PAL-ZL1</strain>
    </source>
</reference>
<accession>A0ACC4BYS3</accession>
<organism evidence="1 2">
    <name type="scientific">Populus alba</name>
    <name type="common">White poplar</name>
    <dbReference type="NCBI Taxonomy" id="43335"/>
    <lineage>
        <taxon>Eukaryota</taxon>
        <taxon>Viridiplantae</taxon>
        <taxon>Streptophyta</taxon>
        <taxon>Embryophyta</taxon>
        <taxon>Tracheophyta</taxon>
        <taxon>Spermatophyta</taxon>
        <taxon>Magnoliopsida</taxon>
        <taxon>eudicotyledons</taxon>
        <taxon>Gunneridae</taxon>
        <taxon>Pentapetalae</taxon>
        <taxon>rosids</taxon>
        <taxon>fabids</taxon>
        <taxon>Malpighiales</taxon>
        <taxon>Salicaceae</taxon>
        <taxon>Saliceae</taxon>
        <taxon>Populus</taxon>
    </lineage>
</organism>
<keyword evidence="2" id="KW-1185">Reference proteome</keyword>
<dbReference type="Proteomes" id="UP000309997">
    <property type="component" value="Unassembled WGS sequence"/>
</dbReference>
<dbReference type="EMBL" id="RCHU02000007">
    <property type="protein sequence ID" value="KAL3583829.1"/>
    <property type="molecule type" value="Genomic_DNA"/>
</dbReference>
<sequence length="464" mass="52301">MATYSLLISLVIYVMAFSINLSHADPRADLVKQTCGKVRVQNVSNYFKYYSSITDYMQDEIYRNKFAFKDTGEPPDRLYVLAQCMDDLTNDECALCFAQISTLIPSCFPSTGGRVYFDGCFIRAENYSFYREALAPEDTKRCSGILNKGQEFSVAVKELLSKMLLKAPSFRGFASKHETSNGISAYGMANCWKILDRDLCSICLSEAVASALSCIPSTEARVLNAGCFLRYSDASFANDSNGEHSKEEVFSYITYIMGVVLICVIAIGIGVCVGKLTYRRKIRLKQSKETEDLLLEERVQYMQFKYATLDTATESFSETNRGYMAPEYIAKGRLTEKVDVYSFGVLVIEMITGVQNNKYQSDKTYETLVTCAWKHFQSNTVQEIIDTSMTIDQDAEEIERVVQIGLLCTQESPNLRPTTTEVVQMLRKKDVELSSPSKPPFTDELMELHYLGSLDQQHPSTFGL</sequence>
<evidence type="ECO:0000313" key="1">
    <source>
        <dbReference type="EMBL" id="KAL3583829.1"/>
    </source>
</evidence>
<evidence type="ECO:0000313" key="2">
    <source>
        <dbReference type="Proteomes" id="UP000309997"/>
    </source>
</evidence>
<gene>
    <name evidence="1" type="ORF">D5086_014890</name>
</gene>
<proteinExistence type="predicted"/>